<keyword evidence="1" id="KW-0472">Membrane</keyword>
<keyword evidence="1" id="KW-0812">Transmembrane</keyword>
<proteinExistence type="predicted"/>
<keyword evidence="3" id="KW-1185">Reference proteome</keyword>
<comment type="caution">
    <text evidence="2">The sequence shown here is derived from an EMBL/GenBank/DDBJ whole genome shotgun (WGS) entry which is preliminary data.</text>
</comment>
<sequence>MSQQNPNSNYDVNELWFVKFFVGSMVSITVLTVILSFLPSPSGLRNSPQNKTVLLLKQHHSPAFS</sequence>
<evidence type="ECO:0000313" key="2">
    <source>
        <dbReference type="EMBL" id="MBD2188185.1"/>
    </source>
</evidence>
<dbReference type="EMBL" id="JACJQB010000012">
    <property type="protein sequence ID" value="MBD2188185.1"/>
    <property type="molecule type" value="Genomic_DNA"/>
</dbReference>
<keyword evidence="1" id="KW-1133">Transmembrane helix</keyword>
<evidence type="ECO:0000256" key="1">
    <source>
        <dbReference type="SAM" id="Phobius"/>
    </source>
</evidence>
<protein>
    <submittedName>
        <fullName evidence="2">Uncharacterized protein</fullName>
    </submittedName>
</protein>
<organism evidence="2 3">
    <name type="scientific">Pseudanabaena mucicola FACHB-723</name>
    <dbReference type="NCBI Taxonomy" id="2692860"/>
    <lineage>
        <taxon>Bacteria</taxon>
        <taxon>Bacillati</taxon>
        <taxon>Cyanobacteriota</taxon>
        <taxon>Cyanophyceae</taxon>
        <taxon>Pseudanabaenales</taxon>
        <taxon>Pseudanabaenaceae</taxon>
        <taxon>Pseudanabaena</taxon>
    </lineage>
</organism>
<dbReference type="RefSeq" id="WP_190403041.1">
    <property type="nucleotide sequence ID" value="NZ_JACJQB010000012.1"/>
</dbReference>
<evidence type="ECO:0000313" key="3">
    <source>
        <dbReference type="Proteomes" id="UP000642094"/>
    </source>
</evidence>
<accession>A0ABR7ZWP0</accession>
<reference evidence="2 3" key="1">
    <citation type="journal article" date="2020" name="ISME J.">
        <title>Comparative genomics reveals insights into cyanobacterial evolution and habitat adaptation.</title>
        <authorList>
            <person name="Chen M.Y."/>
            <person name="Teng W.K."/>
            <person name="Zhao L."/>
            <person name="Hu C.X."/>
            <person name="Zhou Y.K."/>
            <person name="Han B.P."/>
            <person name="Song L.R."/>
            <person name="Shu W.S."/>
        </authorList>
    </citation>
    <scope>NUCLEOTIDE SEQUENCE [LARGE SCALE GENOMIC DNA]</scope>
    <source>
        <strain evidence="2 3">FACHB-723</strain>
    </source>
</reference>
<gene>
    <name evidence="2" type="ORF">H6F41_08525</name>
</gene>
<name>A0ABR7ZWP0_9CYAN</name>
<dbReference type="Proteomes" id="UP000642094">
    <property type="component" value="Unassembled WGS sequence"/>
</dbReference>
<feature type="transmembrane region" description="Helical" evidence="1">
    <location>
        <begin position="16"/>
        <end position="38"/>
    </location>
</feature>